<proteinExistence type="predicted"/>
<evidence type="ECO:0000256" key="2">
    <source>
        <dbReference type="SAM" id="SignalP"/>
    </source>
</evidence>
<dbReference type="Pfam" id="PF18962">
    <property type="entry name" value="Por_Secre_tail"/>
    <property type="match status" value="1"/>
</dbReference>
<keyword evidence="1 2" id="KW-0732">Signal</keyword>
<keyword evidence="5" id="KW-1185">Reference proteome</keyword>
<dbReference type="RefSeq" id="WP_379978312.1">
    <property type="nucleotide sequence ID" value="NZ_JBHSFV010000004.1"/>
</dbReference>
<evidence type="ECO:0000313" key="5">
    <source>
        <dbReference type="Proteomes" id="UP001596043"/>
    </source>
</evidence>
<dbReference type="InterPro" id="IPR026444">
    <property type="entry name" value="Secre_tail"/>
</dbReference>
<feature type="domain" description="Secretion system C-terminal sorting" evidence="3">
    <location>
        <begin position="295"/>
        <end position="368"/>
    </location>
</feature>
<reference evidence="5" key="1">
    <citation type="journal article" date="2019" name="Int. J. Syst. Evol. Microbiol.">
        <title>The Global Catalogue of Microorganisms (GCM) 10K type strain sequencing project: providing services to taxonomists for standard genome sequencing and annotation.</title>
        <authorList>
            <consortium name="The Broad Institute Genomics Platform"/>
            <consortium name="The Broad Institute Genome Sequencing Center for Infectious Disease"/>
            <person name="Wu L."/>
            <person name="Ma J."/>
        </authorList>
    </citation>
    <scope>NUCLEOTIDE SEQUENCE [LARGE SCALE GENOMIC DNA]</scope>
    <source>
        <strain evidence="5">YJ-61-S</strain>
    </source>
</reference>
<accession>A0ABV9HW34</accession>
<evidence type="ECO:0000256" key="1">
    <source>
        <dbReference type="ARBA" id="ARBA00022729"/>
    </source>
</evidence>
<feature type="signal peptide" evidence="2">
    <location>
        <begin position="1"/>
        <end position="22"/>
    </location>
</feature>
<sequence>MNIKFLNLASLFFIFIVNSTKAQNLMDTASWTLGSGSVTGYYVNGSSSENWRVLGEDHLGRETILWEARNDVDNNADGGWNASSTSIDNTKTYRFAVWIKKTNSHDGKTYFGCLRTNGILSLNNTVNNNPYFWTGDLPELDRWYLLIGYVHHKDYSASGGWGLATGAIYDGLTGLQVQNLTVTDFKFSSTATSVSHRAYLYYDVNINDRQYFMNPRLEEVNGQEPTILELLEINQESTLTFNYDASGNQIARYYCAFGTNCMRSTINKEVEEEKLVNNNIDILEEEPVFLGKLSINPNPTKGVFNIYLGERNELTSEIYIYDLNGRVISSYSNKKTTTVQMDITDNPSGVYIVHVHFENGEFISKRIIKD</sequence>
<dbReference type="EMBL" id="JBHSFV010000004">
    <property type="protein sequence ID" value="MFC4634088.1"/>
    <property type="molecule type" value="Genomic_DNA"/>
</dbReference>
<feature type="chain" id="PRO_5046517174" evidence="2">
    <location>
        <begin position="23"/>
        <end position="370"/>
    </location>
</feature>
<dbReference type="NCBIfam" id="TIGR04183">
    <property type="entry name" value="Por_Secre_tail"/>
    <property type="match status" value="1"/>
</dbReference>
<organism evidence="4 5">
    <name type="scientific">Dokdonia ponticola</name>
    <dbReference type="NCBI Taxonomy" id="2041041"/>
    <lineage>
        <taxon>Bacteria</taxon>
        <taxon>Pseudomonadati</taxon>
        <taxon>Bacteroidota</taxon>
        <taxon>Flavobacteriia</taxon>
        <taxon>Flavobacteriales</taxon>
        <taxon>Flavobacteriaceae</taxon>
        <taxon>Dokdonia</taxon>
    </lineage>
</organism>
<protein>
    <submittedName>
        <fullName evidence="4">T9SS type A sorting domain-containing protein</fullName>
    </submittedName>
</protein>
<evidence type="ECO:0000259" key="3">
    <source>
        <dbReference type="Pfam" id="PF18962"/>
    </source>
</evidence>
<evidence type="ECO:0000313" key="4">
    <source>
        <dbReference type="EMBL" id="MFC4634088.1"/>
    </source>
</evidence>
<comment type="caution">
    <text evidence="4">The sequence shown here is derived from an EMBL/GenBank/DDBJ whole genome shotgun (WGS) entry which is preliminary data.</text>
</comment>
<dbReference type="Proteomes" id="UP001596043">
    <property type="component" value="Unassembled WGS sequence"/>
</dbReference>
<gene>
    <name evidence="4" type="ORF">ACFO3O_09230</name>
</gene>
<name>A0ABV9HW34_9FLAO</name>